<feature type="domain" description="N-acetyltransferase" evidence="1">
    <location>
        <begin position="17"/>
        <end position="147"/>
    </location>
</feature>
<dbReference type="Gene3D" id="3.40.630.30">
    <property type="match status" value="1"/>
</dbReference>
<dbReference type="PANTHER" id="PTHR43415">
    <property type="entry name" value="SPERMIDINE N(1)-ACETYLTRANSFERASE"/>
    <property type="match status" value="1"/>
</dbReference>
<gene>
    <name evidence="2" type="primary">pseH</name>
    <name evidence="2" type="ORF">CDV25_00755</name>
</gene>
<protein>
    <submittedName>
        <fullName evidence="2">UDP-4-amino-4, 6-dideoxy-N-acetyl-beta-L-altrosamine N-acetyltransferase</fullName>
    </submittedName>
</protein>
<dbReference type="InterPro" id="IPR000182">
    <property type="entry name" value="GNAT_dom"/>
</dbReference>
<dbReference type="InterPro" id="IPR020036">
    <property type="entry name" value="PseH"/>
</dbReference>
<dbReference type="Pfam" id="PF13302">
    <property type="entry name" value="Acetyltransf_3"/>
    <property type="match status" value="1"/>
</dbReference>
<evidence type="ECO:0000313" key="3">
    <source>
        <dbReference type="Proteomes" id="UP000244890"/>
    </source>
</evidence>
<keyword evidence="2" id="KW-0808">Transferase</keyword>
<evidence type="ECO:0000259" key="1">
    <source>
        <dbReference type="PROSITE" id="PS51186"/>
    </source>
</evidence>
<proteinExistence type="predicted"/>
<accession>A0A2U8FBP9</accession>
<organism evidence="2 3">
    <name type="scientific">Helicobacter apodemus</name>
    <dbReference type="NCBI Taxonomy" id="135569"/>
    <lineage>
        <taxon>Bacteria</taxon>
        <taxon>Pseudomonadati</taxon>
        <taxon>Campylobacterota</taxon>
        <taxon>Epsilonproteobacteria</taxon>
        <taxon>Campylobacterales</taxon>
        <taxon>Helicobacteraceae</taxon>
        <taxon>Helicobacter</taxon>
    </lineage>
</organism>
<dbReference type="SUPFAM" id="SSF55729">
    <property type="entry name" value="Acyl-CoA N-acyltransferases (Nat)"/>
    <property type="match status" value="1"/>
</dbReference>
<dbReference type="RefSeq" id="WP_108910349.1">
    <property type="nucleotide sequence ID" value="NZ_CP021886.1"/>
</dbReference>
<sequence>MIVLKNFTQLQAQEKALVYKWRTHKDIASYMRNEKISWKEHLEFLESLKGDLSKKYFLVFYRDEAIGVIDFVDICEESCEFGMYQSPNLKGYGGVLMQTLLQYAFETLKVKSLYARAFNTNTKAISLYLAYGFNFFKKDCLMSYFVKSAGGGGIIEV</sequence>
<dbReference type="InterPro" id="IPR016181">
    <property type="entry name" value="Acyl_CoA_acyltransferase"/>
</dbReference>
<evidence type="ECO:0000313" key="2">
    <source>
        <dbReference type="EMBL" id="AWI33448.1"/>
    </source>
</evidence>
<dbReference type="GO" id="GO:0016747">
    <property type="term" value="F:acyltransferase activity, transferring groups other than amino-acyl groups"/>
    <property type="evidence" value="ECO:0007669"/>
    <property type="project" value="InterPro"/>
</dbReference>
<name>A0A2U8FBP9_9HELI</name>
<dbReference type="NCBIfam" id="TIGR03585">
    <property type="entry name" value="PseH"/>
    <property type="match status" value="1"/>
</dbReference>
<dbReference type="KEGG" id="had:CDV25_00755"/>
<dbReference type="OrthoDB" id="5396834at2"/>
<dbReference type="AlphaFoldDB" id="A0A2U8FBP9"/>
<dbReference type="EMBL" id="CP021886">
    <property type="protein sequence ID" value="AWI33448.1"/>
    <property type="molecule type" value="Genomic_DNA"/>
</dbReference>
<dbReference type="Proteomes" id="UP000244890">
    <property type="component" value="Chromosome"/>
</dbReference>
<reference evidence="2 3" key="1">
    <citation type="submission" date="2017-06" db="EMBL/GenBank/DDBJ databases">
        <title>Complete genome of Helicobacter apodemus.</title>
        <authorList>
            <person name="Cho S."/>
        </authorList>
    </citation>
    <scope>NUCLEOTIDE SEQUENCE [LARGE SCALE GENOMIC DNA]</scope>
    <source>
        <strain evidence="3">SNUVETPUB-15-01</strain>
    </source>
</reference>
<dbReference type="PANTHER" id="PTHR43415:SF3">
    <property type="entry name" value="GNAT-FAMILY ACETYLTRANSFERASE"/>
    <property type="match status" value="1"/>
</dbReference>
<dbReference type="PROSITE" id="PS51186">
    <property type="entry name" value="GNAT"/>
    <property type="match status" value="1"/>
</dbReference>